<evidence type="ECO:0000313" key="3">
    <source>
        <dbReference type="Proteomes" id="UP000253759"/>
    </source>
</evidence>
<keyword evidence="1" id="KW-0812">Transmembrane</keyword>
<organism evidence="2 3">
    <name type="scientific">Pelagibacterium lacus</name>
    <dbReference type="NCBI Taxonomy" id="2282655"/>
    <lineage>
        <taxon>Bacteria</taxon>
        <taxon>Pseudomonadati</taxon>
        <taxon>Pseudomonadota</taxon>
        <taxon>Alphaproteobacteria</taxon>
        <taxon>Hyphomicrobiales</taxon>
        <taxon>Devosiaceae</taxon>
        <taxon>Pelagibacterium</taxon>
    </lineage>
</organism>
<feature type="transmembrane region" description="Helical" evidence="1">
    <location>
        <begin position="81"/>
        <end position="102"/>
    </location>
</feature>
<proteinExistence type="predicted"/>
<dbReference type="RefSeq" id="WP_114645414.1">
    <property type="nucleotide sequence ID" value="NZ_QQNH01000006.1"/>
</dbReference>
<keyword evidence="1" id="KW-0472">Membrane</keyword>
<keyword evidence="1" id="KW-1133">Transmembrane helix</keyword>
<dbReference type="EMBL" id="QQNH01000006">
    <property type="protein sequence ID" value="RDE09507.1"/>
    <property type="molecule type" value="Genomic_DNA"/>
</dbReference>
<feature type="transmembrane region" description="Helical" evidence="1">
    <location>
        <begin position="154"/>
        <end position="171"/>
    </location>
</feature>
<feature type="transmembrane region" description="Helical" evidence="1">
    <location>
        <begin position="122"/>
        <end position="142"/>
    </location>
</feature>
<name>A0A369W651_9HYPH</name>
<feature type="transmembrane region" description="Helical" evidence="1">
    <location>
        <begin position="51"/>
        <end position="69"/>
    </location>
</feature>
<dbReference type="OrthoDB" id="9803673at2"/>
<feature type="transmembrane region" description="Helical" evidence="1">
    <location>
        <begin position="178"/>
        <end position="196"/>
    </location>
</feature>
<evidence type="ECO:0000256" key="1">
    <source>
        <dbReference type="SAM" id="Phobius"/>
    </source>
</evidence>
<dbReference type="Proteomes" id="UP000253759">
    <property type="component" value="Unassembled WGS sequence"/>
</dbReference>
<gene>
    <name evidence="2" type="ORF">DVH29_06810</name>
</gene>
<feature type="transmembrane region" description="Helical" evidence="1">
    <location>
        <begin position="12"/>
        <end position="30"/>
    </location>
</feature>
<reference evidence="3" key="1">
    <citation type="submission" date="2018-07" db="EMBL/GenBank/DDBJ databases">
        <authorList>
            <person name="Liu B.-T."/>
            <person name="Du Z."/>
        </authorList>
    </citation>
    <scope>NUCLEOTIDE SEQUENCE [LARGE SCALE GENOMIC DNA]</scope>
    <source>
        <strain evidence="3">XYN52</strain>
    </source>
</reference>
<comment type="caution">
    <text evidence="2">The sequence shown here is derived from an EMBL/GenBank/DDBJ whole genome shotgun (WGS) entry which is preliminary data.</text>
</comment>
<evidence type="ECO:0000313" key="2">
    <source>
        <dbReference type="EMBL" id="RDE09507.1"/>
    </source>
</evidence>
<protein>
    <submittedName>
        <fullName evidence="2">Uncharacterized protein</fullName>
    </submittedName>
</protein>
<accession>A0A369W651</accession>
<dbReference type="AlphaFoldDB" id="A0A369W651"/>
<sequence length="199" mass="23449">MDAAPEVLPSEMVFVHIRIIVGMVLGISLARLVNGVMRYVQHPGREQMYPIHMGWVLFTFLFIVHFWWFEIALSMLHQWSFSIYLFLICYAGIFAMLASLLFPDRIDEYGTFKIYFQERRRWFFGILLLMIVLDSVDTVIKGPEYFSKHYNWDYPLRQGVLALGAIGAMIWKSEKYHAVFVVFAVILQIVWSLTLFEFL</sequence>
<keyword evidence="3" id="KW-1185">Reference proteome</keyword>